<dbReference type="AlphaFoldDB" id="A0A432ME51"/>
<dbReference type="GO" id="GO:0016787">
    <property type="term" value="F:hydrolase activity"/>
    <property type="evidence" value="ECO:0007669"/>
    <property type="project" value="UniProtKB-KW"/>
</dbReference>
<comment type="similarity">
    <text evidence="1">Belongs to the metallo-dependent hydrolases superfamily.</text>
</comment>
<dbReference type="EMBL" id="RYZH01000059">
    <property type="protein sequence ID" value="RUL83493.1"/>
    <property type="molecule type" value="Genomic_DNA"/>
</dbReference>
<dbReference type="OrthoDB" id="5450317at2"/>
<dbReference type="InterPro" id="IPR006311">
    <property type="entry name" value="TAT_signal"/>
</dbReference>
<feature type="domain" description="Amidohydrolase-related" evidence="2">
    <location>
        <begin position="56"/>
        <end position="332"/>
    </location>
</feature>
<comment type="caution">
    <text evidence="3">The sequence shown here is derived from an EMBL/GenBank/DDBJ whole genome shotgun (WGS) entry which is preliminary data.</text>
</comment>
<organism evidence="3 4">
    <name type="scientific">Tautonia sociabilis</name>
    <dbReference type="NCBI Taxonomy" id="2080755"/>
    <lineage>
        <taxon>Bacteria</taxon>
        <taxon>Pseudomonadati</taxon>
        <taxon>Planctomycetota</taxon>
        <taxon>Planctomycetia</taxon>
        <taxon>Isosphaerales</taxon>
        <taxon>Isosphaeraceae</taxon>
        <taxon>Tautonia</taxon>
    </lineage>
</organism>
<proteinExistence type="inferred from homology"/>
<sequence>MGRSEPRGRDGSGVMRRDRAMADRREFLGWAAALAALGGRTSGSGTQEGVGAVPIVDTHVHLWDLSRFRLPWLEGGGPLARDYLPGDYDEAAEGLGIVRAVYMEVDVDPAQHVQEAEYVIDLCRRRVGPLVGAVIGGRPASEGFGAYLDRFRDHPEVKGVRQVLHGEGTPPGTCLAPEFVRGIRMLGERGLSFDLCMRPGELRDASRLVDFCPETAIILDHCGNPSVQSADLTAWRDDLARLADRGNVACKVSGIVASAAPGWTAEDLAPIVTHVLDRFGPDRVVFGGDWPVCTKAATLRQWVEALRQVVSERSEAERRALFLDNARRIYRLEG</sequence>
<dbReference type="Gene3D" id="3.20.20.140">
    <property type="entry name" value="Metal-dependent hydrolases"/>
    <property type="match status" value="1"/>
</dbReference>
<dbReference type="PANTHER" id="PTHR43569:SF1">
    <property type="entry name" value="BLL3371 PROTEIN"/>
    <property type="match status" value="1"/>
</dbReference>
<dbReference type="PANTHER" id="PTHR43569">
    <property type="entry name" value="AMIDOHYDROLASE"/>
    <property type="match status" value="1"/>
</dbReference>
<keyword evidence="4" id="KW-1185">Reference proteome</keyword>
<dbReference type="InterPro" id="IPR052350">
    <property type="entry name" value="Metallo-dep_Lactonases"/>
</dbReference>
<evidence type="ECO:0000313" key="4">
    <source>
        <dbReference type="Proteomes" id="UP000280296"/>
    </source>
</evidence>
<dbReference type="Pfam" id="PF04909">
    <property type="entry name" value="Amidohydro_2"/>
    <property type="match status" value="1"/>
</dbReference>
<dbReference type="InterPro" id="IPR032466">
    <property type="entry name" value="Metal_Hydrolase"/>
</dbReference>
<dbReference type="Proteomes" id="UP000280296">
    <property type="component" value="Unassembled WGS sequence"/>
</dbReference>
<accession>A0A432ME51</accession>
<dbReference type="InterPro" id="IPR006680">
    <property type="entry name" value="Amidohydro-rel"/>
</dbReference>
<reference evidence="3 4" key="2">
    <citation type="submission" date="2019-01" db="EMBL/GenBank/DDBJ databases">
        <title>Tautonia sociabilis, a novel thermotolerant planctomycete of Isosphaeraceae family, isolated from a 4000 m deep subterranean habitat.</title>
        <authorList>
            <person name="Kovaleva O.L."/>
            <person name="Elcheninov A.G."/>
            <person name="Van Heerden E."/>
            <person name="Toshchakov S.V."/>
            <person name="Novikov A."/>
            <person name="Bonch-Osmolovskaya E.A."/>
            <person name="Kublanov I.V."/>
        </authorList>
    </citation>
    <scope>NUCLEOTIDE SEQUENCE [LARGE SCALE GENOMIC DNA]</scope>
    <source>
        <strain evidence="3 4">GM2012</strain>
    </source>
</reference>
<name>A0A432ME51_9BACT</name>
<gene>
    <name evidence="3" type="ORF">TsocGM_21990</name>
</gene>
<evidence type="ECO:0000313" key="3">
    <source>
        <dbReference type="EMBL" id="RUL83493.1"/>
    </source>
</evidence>
<evidence type="ECO:0000259" key="2">
    <source>
        <dbReference type="Pfam" id="PF04909"/>
    </source>
</evidence>
<evidence type="ECO:0000256" key="1">
    <source>
        <dbReference type="ARBA" id="ARBA00038310"/>
    </source>
</evidence>
<dbReference type="PROSITE" id="PS51318">
    <property type="entry name" value="TAT"/>
    <property type="match status" value="1"/>
</dbReference>
<keyword evidence="3" id="KW-0378">Hydrolase</keyword>
<reference evidence="3 4" key="1">
    <citation type="submission" date="2018-12" db="EMBL/GenBank/DDBJ databases">
        <authorList>
            <person name="Toschakov S.V."/>
        </authorList>
    </citation>
    <scope>NUCLEOTIDE SEQUENCE [LARGE SCALE GENOMIC DNA]</scope>
    <source>
        <strain evidence="3 4">GM2012</strain>
    </source>
</reference>
<protein>
    <submittedName>
        <fullName evidence="3">Amidohydrolase</fullName>
    </submittedName>
</protein>
<dbReference type="SUPFAM" id="SSF51556">
    <property type="entry name" value="Metallo-dependent hydrolases"/>
    <property type="match status" value="1"/>
</dbReference>